<dbReference type="GO" id="GO:0009236">
    <property type="term" value="P:cobalamin biosynthetic process"/>
    <property type="evidence" value="ECO:0007669"/>
    <property type="project" value="UniProtKB-UniRule"/>
</dbReference>
<keyword evidence="2 4" id="KW-0547">Nucleotide-binding</keyword>
<dbReference type="Pfam" id="PF01923">
    <property type="entry name" value="Cob_adeno_trans"/>
    <property type="match status" value="1"/>
</dbReference>
<evidence type="ECO:0000313" key="8">
    <source>
        <dbReference type="Proteomes" id="UP000178603"/>
    </source>
</evidence>
<gene>
    <name evidence="7" type="ORF">A3E44_04675</name>
</gene>
<dbReference type="InterPro" id="IPR029499">
    <property type="entry name" value="PduO-typ"/>
</dbReference>
<dbReference type="EC" id="2.5.1.17" evidence="4"/>
<evidence type="ECO:0000256" key="3">
    <source>
        <dbReference type="ARBA" id="ARBA00022840"/>
    </source>
</evidence>
<evidence type="ECO:0000256" key="5">
    <source>
        <dbReference type="SAM" id="MobiDB-lite"/>
    </source>
</evidence>
<dbReference type="UniPathway" id="UPA00148">
    <property type="reaction ID" value="UER00233"/>
</dbReference>
<evidence type="ECO:0000256" key="2">
    <source>
        <dbReference type="ARBA" id="ARBA00022741"/>
    </source>
</evidence>
<keyword evidence="3 4" id="KW-0067">ATP-binding</keyword>
<accession>A0A1F8AUU2</accession>
<keyword evidence="4" id="KW-0169">Cobalamin biosynthesis</keyword>
<organism evidence="7 8">
    <name type="scientific">Candidatus Woesebacteria bacterium RIFCSPHIGHO2_12_FULL_41_24</name>
    <dbReference type="NCBI Taxonomy" id="1802510"/>
    <lineage>
        <taxon>Bacteria</taxon>
        <taxon>Candidatus Woeseibacteriota</taxon>
    </lineage>
</organism>
<comment type="catalytic activity">
    <reaction evidence="4">
        <text>2 cob(II)alamin + reduced [electron-transfer flavoprotein] + 2 ATP = 2 adenosylcob(III)alamin + 2 triphosphate + oxidized [electron-transfer flavoprotein] + 3 H(+)</text>
        <dbReference type="Rhea" id="RHEA:28671"/>
        <dbReference type="Rhea" id="RHEA-COMP:10685"/>
        <dbReference type="Rhea" id="RHEA-COMP:10686"/>
        <dbReference type="ChEBI" id="CHEBI:15378"/>
        <dbReference type="ChEBI" id="CHEBI:16304"/>
        <dbReference type="ChEBI" id="CHEBI:18036"/>
        <dbReference type="ChEBI" id="CHEBI:18408"/>
        <dbReference type="ChEBI" id="CHEBI:30616"/>
        <dbReference type="ChEBI" id="CHEBI:57692"/>
        <dbReference type="ChEBI" id="CHEBI:58307"/>
        <dbReference type="EC" id="2.5.1.17"/>
    </reaction>
</comment>
<dbReference type="Gene3D" id="1.20.1200.10">
    <property type="entry name" value="Cobalamin adenosyltransferase-like"/>
    <property type="match status" value="1"/>
</dbReference>
<comment type="similarity">
    <text evidence="4">Belongs to the Cob(I)alamin adenosyltransferase family.</text>
</comment>
<dbReference type="InterPro" id="IPR016030">
    <property type="entry name" value="CblAdoTrfase-like"/>
</dbReference>
<dbReference type="Proteomes" id="UP000178603">
    <property type="component" value="Unassembled WGS sequence"/>
</dbReference>
<dbReference type="NCBIfam" id="TIGR00636">
    <property type="entry name" value="PduO_Nterm"/>
    <property type="match status" value="1"/>
</dbReference>
<dbReference type="SUPFAM" id="SSF89028">
    <property type="entry name" value="Cobalamin adenosyltransferase-like"/>
    <property type="match status" value="1"/>
</dbReference>
<evidence type="ECO:0000259" key="6">
    <source>
        <dbReference type="Pfam" id="PF01923"/>
    </source>
</evidence>
<dbReference type="GO" id="GO:0005524">
    <property type="term" value="F:ATP binding"/>
    <property type="evidence" value="ECO:0007669"/>
    <property type="project" value="UniProtKB-UniRule"/>
</dbReference>
<comment type="caution">
    <text evidence="7">The sequence shown here is derived from an EMBL/GenBank/DDBJ whole genome shotgun (WGS) entry which is preliminary data.</text>
</comment>
<reference evidence="7 8" key="1">
    <citation type="journal article" date="2016" name="Nat. Commun.">
        <title>Thousands of microbial genomes shed light on interconnected biogeochemical processes in an aquifer system.</title>
        <authorList>
            <person name="Anantharaman K."/>
            <person name="Brown C.T."/>
            <person name="Hug L.A."/>
            <person name="Sharon I."/>
            <person name="Castelle C.J."/>
            <person name="Probst A.J."/>
            <person name="Thomas B.C."/>
            <person name="Singh A."/>
            <person name="Wilkins M.J."/>
            <person name="Karaoz U."/>
            <person name="Brodie E.L."/>
            <person name="Williams K.H."/>
            <person name="Hubbard S.S."/>
            <person name="Banfield J.F."/>
        </authorList>
    </citation>
    <scope>NUCLEOTIDE SEQUENCE [LARGE SCALE GENOMIC DNA]</scope>
</reference>
<protein>
    <recommendedName>
        <fullName evidence="4">Corrinoid adenosyltransferase</fullName>
        <ecNumber evidence="4">2.5.1.17</ecNumber>
    </recommendedName>
    <alternativeName>
        <fullName evidence="4">Cob(II)alamin adenosyltransferase</fullName>
    </alternativeName>
    <alternativeName>
        <fullName evidence="4">Cob(II)yrinic acid a,c-diamide adenosyltransferase</fullName>
    </alternativeName>
    <alternativeName>
        <fullName evidence="4">Cobinamide/cobalamin adenosyltransferase</fullName>
    </alternativeName>
</protein>
<dbReference type="InterPro" id="IPR036451">
    <property type="entry name" value="CblAdoTrfase-like_sf"/>
</dbReference>
<dbReference type="PANTHER" id="PTHR12213">
    <property type="entry name" value="CORRINOID ADENOSYLTRANSFERASE"/>
    <property type="match status" value="1"/>
</dbReference>
<comment type="pathway">
    <text evidence="4">Cofactor biosynthesis; adenosylcobalamin biosynthesis; adenosylcobalamin from cob(II)yrinate a,c-diamide: step 2/7.</text>
</comment>
<evidence type="ECO:0000256" key="1">
    <source>
        <dbReference type="ARBA" id="ARBA00022679"/>
    </source>
</evidence>
<keyword evidence="1 4" id="KW-0808">Transferase</keyword>
<dbReference type="EMBL" id="MGGW01000006">
    <property type="protein sequence ID" value="OGM55018.1"/>
    <property type="molecule type" value="Genomic_DNA"/>
</dbReference>
<evidence type="ECO:0000256" key="4">
    <source>
        <dbReference type="RuleBase" id="RU366026"/>
    </source>
</evidence>
<dbReference type="GO" id="GO:0008817">
    <property type="term" value="F:corrinoid adenosyltransferase activity"/>
    <property type="evidence" value="ECO:0007669"/>
    <property type="project" value="UniProtKB-UniRule"/>
</dbReference>
<dbReference type="AlphaFoldDB" id="A0A1F8AUU2"/>
<proteinExistence type="inferred from homology"/>
<feature type="domain" description="Cobalamin adenosyltransferase-like" evidence="6">
    <location>
        <begin position="3"/>
        <end position="164"/>
    </location>
</feature>
<feature type="region of interest" description="Disordered" evidence="5">
    <location>
        <begin position="1"/>
        <end position="27"/>
    </location>
</feature>
<comment type="catalytic activity">
    <reaction evidence="4">
        <text>2 cob(II)yrinate a,c diamide + reduced [electron-transfer flavoprotein] + 2 ATP = 2 adenosylcob(III)yrinate a,c-diamide + 2 triphosphate + oxidized [electron-transfer flavoprotein] + 3 H(+)</text>
        <dbReference type="Rhea" id="RHEA:11528"/>
        <dbReference type="Rhea" id="RHEA-COMP:10685"/>
        <dbReference type="Rhea" id="RHEA-COMP:10686"/>
        <dbReference type="ChEBI" id="CHEBI:15378"/>
        <dbReference type="ChEBI" id="CHEBI:18036"/>
        <dbReference type="ChEBI" id="CHEBI:30616"/>
        <dbReference type="ChEBI" id="CHEBI:57692"/>
        <dbReference type="ChEBI" id="CHEBI:58307"/>
        <dbReference type="ChEBI" id="CHEBI:58503"/>
        <dbReference type="ChEBI" id="CHEBI:58537"/>
        <dbReference type="EC" id="2.5.1.17"/>
    </reaction>
</comment>
<evidence type="ECO:0000313" key="7">
    <source>
        <dbReference type="EMBL" id="OGM55018.1"/>
    </source>
</evidence>
<dbReference type="PANTHER" id="PTHR12213:SF0">
    <property type="entry name" value="CORRINOID ADENOSYLTRANSFERASE MMAB"/>
    <property type="match status" value="1"/>
</dbReference>
<feature type="compositionally biased region" description="Basic and acidic residues" evidence="5">
    <location>
        <begin position="1"/>
        <end position="12"/>
    </location>
</feature>
<sequence length="181" mass="20058">MVIYTRRGDKGKTSLYDPQNKQDSPVAKDSARITAIGSVDELNSHLGLVTALLEDPETKIKVKEIQSNLLRIGSILAGSKLKFSSVKTKKLEREIDRIEGSLPPLANFVLPGGSLVAANLHVARSVSRRTEREVVRLSRFMPISSGVLKYLNRLSDYLFVAAREANFKVGVKDEPWTPVKK</sequence>
<name>A0A1F8AUU2_9BACT</name>